<keyword evidence="2" id="KW-0808">Transferase</keyword>
<dbReference type="EC" id="2.3.1.-" evidence="2"/>
<dbReference type="GeneID" id="99635808"/>
<dbReference type="PANTHER" id="PTHR43300">
    <property type="entry name" value="ACETYLTRANSFERASE"/>
    <property type="match status" value="1"/>
</dbReference>
<evidence type="ECO:0000256" key="1">
    <source>
        <dbReference type="ARBA" id="ARBA00007274"/>
    </source>
</evidence>
<dbReference type="SUPFAM" id="SSF51161">
    <property type="entry name" value="Trimeric LpxA-like enzymes"/>
    <property type="match status" value="1"/>
</dbReference>
<dbReference type="EMBL" id="UGVN01000001">
    <property type="protein sequence ID" value="SUE40431.1"/>
    <property type="molecule type" value="Genomic_DNA"/>
</dbReference>
<dbReference type="Gene3D" id="2.160.10.10">
    <property type="entry name" value="Hexapeptide repeat proteins"/>
    <property type="match status" value="1"/>
</dbReference>
<dbReference type="PANTHER" id="PTHR43300:SF11">
    <property type="entry name" value="ACETYLTRANSFERASE RV3034C-RELATED"/>
    <property type="match status" value="1"/>
</dbReference>
<dbReference type="InterPro" id="IPR001451">
    <property type="entry name" value="Hexapep"/>
</dbReference>
<dbReference type="InterPro" id="IPR050179">
    <property type="entry name" value="Trans_hexapeptide_repeat"/>
</dbReference>
<dbReference type="InterPro" id="IPR011004">
    <property type="entry name" value="Trimer_LpxA-like_sf"/>
</dbReference>
<organism evidence="2 3">
    <name type="scientific">Roseomonas mucosa</name>
    <dbReference type="NCBI Taxonomy" id="207340"/>
    <lineage>
        <taxon>Bacteria</taxon>
        <taxon>Pseudomonadati</taxon>
        <taxon>Pseudomonadota</taxon>
        <taxon>Alphaproteobacteria</taxon>
        <taxon>Acetobacterales</taxon>
        <taxon>Roseomonadaceae</taxon>
        <taxon>Roseomonas</taxon>
    </lineage>
</organism>
<dbReference type="GO" id="GO:0016746">
    <property type="term" value="F:acyltransferase activity"/>
    <property type="evidence" value="ECO:0007669"/>
    <property type="project" value="UniProtKB-KW"/>
</dbReference>
<keyword evidence="2" id="KW-0012">Acyltransferase</keyword>
<dbReference type="CDD" id="cd03349">
    <property type="entry name" value="LbH_XAT"/>
    <property type="match status" value="1"/>
</dbReference>
<dbReference type="RefSeq" id="WP_081798668.1">
    <property type="nucleotide sequence ID" value="NZ_AP031462.1"/>
</dbReference>
<proteinExistence type="inferred from homology"/>
<gene>
    <name evidence="2" type="primary">vatD_2</name>
    <name evidence="2" type="ORF">NCTC13291_01991</name>
</gene>
<dbReference type="Pfam" id="PF00132">
    <property type="entry name" value="Hexapep"/>
    <property type="match status" value="1"/>
</dbReference>
<dbReference type="AlphaFoldDB" id="A0A379MZP3"/>
<evidence type="ECO:0000313" key="2">
    <source>
        <dbReference type="EMBL" id="SUE40431.1"/>
    </source>
</evidence>
<protein>
    <submittedName>
        <fullName evidence="2">Streptogramin A acetyltransferase</fullName>
        <ecNumber evidence="2">2.3.1.-</ecNumber>
    </submittedName>
</protein>
<reference evidence="2 3" key="1">
    <citation type="submission" date="2018-06" db="EMBL/GenBank/DDBJ databases">
        <authorList>
            <consortium name="Pathogen Informatics"/>
            <person name="Doyle S."/>
        </authorList>
    </citation>
    <scope>NUCLEOTIDE SEQUENCE [LARGE SCALE GENOMIC DNA]</scope>
    <source>
        <strain evidence="2 3">NCTC13291</strain>
    </source>
</reference>
<evidence type="ECO:0000313" key="3">
    <source>
        <dbReference type="Proteomes" id="UP000254919"/>
    </source>
</evidence>
<comment type="similarity">
    <text evidence="1">Belongs to the transferase hexapeptide repeat family.</text>
</comment>
<sequence length="238" mass="26395">MRDYKVYTHAVSEECRWTVGTAIKFEKNCLIEPYVGIFRGEVLSSIGSFSYSHSPLTLKTPIGRYCSIAGGLQTTAARHPIEALSTSSAFYDRKVSFSAAAARDLGFDFTKDKIPNTYKIPPEIGNDVWIGANCFINPGIKIGDGSVIARASSVVKSIPPYSIVGGNPAKLIRQRFSTELSDRLMATRWWRHSPSQLSEAPKAGPEKFVEWYEKMGGSQLDSFSPPKLHLWDEVRLIA</sequence>
<accession>A0A379MZP3</accession>
<name>A0A379MZP3_9PROT</name>
<dbReference type="Proteomes" id="UP000254919">
    <property type="component" value="Unassembled WGS sequence"/>
</dbReference>